<dbReference type="Proteomes" id="UP000831113">
    <property type="component" value="Chromosome"/>
</dbReference>
<protein>
    <submittedName>
        <fullName evidence="3">Glycosyltransferase family 4 protein</fullName>
    </submittedName>
</protein>
<dbReference type="Pfam" id="PF13439">
    <property type="entry name" value="Glyco_transf_4"/>
    <property type="match status" value="1"/>
</dbReference>
<keyword evidence="4" id="KW-1185">Reference proteome</keyword>
<feature type="domain" description="Glycosyl transferase family 1" evidence="1">
    <location>
        <begin position="158"/>
        <end position="307"/>
    </location>
</feature>
<dbReference type="SUPFAM" id="SSF53756">
    <property type="entry name" value="UDP-Glycosyltransferase/glycogen phosphorylase"/>
    <property type="match status" value="1"/>
</dbReference>
<dbReference type="EMBL" id="CP094669">
    <property type="protein sequence ID" value="UOG73697.1"/>
    <property type="molecule type" value="Genomic_DNA"/>
</dbReference>
<organism evidence="3 4">
    <name type="scientific">Hymenobacter tibetensis</name>
    <dbReference type="NCBI Taxonomy" id="497967"/>
    <lineage>
        <taxon>Bacteria</taxon>
        <taxon>Pseudomonadati</taxon>
        <taxon>Bacteroidota</taxon>
        <taxon>Cytophagia</taxon>
        <taxon>Cytophagales</taxon>
        <taxon>Hymenobacteraceae</taxon>
        <taxon>Hymenobacter</taxon>
    </lineage>
</organism>
<evidence type="ECO:0000313" key="4">
    <source>
        <dbReference type="Proteomes" id="UP000831113"/>
    </source>
</evidence>
<dbReference type="Pfam" id="PF00534">
    <property type="entry name" value="Glycos_transf_1"/>
    <property type="match status" value="1"/>
</dbReference>
<dbReference type="InterPro" id="IPR028098">
    <property type="entry name" value="Glyco_trans_4-like_N"/>
</dbReference>
<proteinExistence type="predicted"/>
<feature type="domain" description="Glycosyltransferase subfamily 4-like N-terminal" evidence="2">
    <location>
        <begin position="4"/>
        <end position="152"/>
    </location>
</feature>
<evidence type="ECO:0000313" key="3">
    <source>
        <dbReference type="EMBL" id="UOG73697.1"/>
    </source>
</evidence>
<dbReference type="CDD" id="cd03801">
    <property type="entry name" value="GT4_PimA-like"/>
    <property type="match status" value="1"/>
</dbReference>
<dbReference type="InterPro" id="IPR001296">
    <property type="entry name" value="Glyco_trans_1"/>
</dbReference>
<dbReference type="PANTHER" id="PTHR12526">
    <property type="entry name" value="GLYCOSYLTRANSFERASE"/>
    <property type="match status" value="1"/>
</dbReference>
<name>A0ABY4CUH4_9BACT</name>
<reference evidence="3 4" key="1">
    <citation type="submission" date="2022-03" db="EMBL/GenBank/DDBJ databases">
        <title>Hymenobactersp. isolated from the air.</title>
        <authorList>
            <person name="Won M."/>
            <person name="Kwon S.-W."/>
        </authorList>
    </citation>
    <scope>NUCLEOTIDE SEQUENCE [LARGE SCALE GENOMIC DNA]</scope>
    <source>
        <strain evidence="3 4">KACC 21982</strain>
    </source>
</reference>
<dbReference type="RefSeq" id="WP_243796481.1">
    <property type="nucleotide sequence ID" value="NZ_CP094669.1"/>
</dbReference>
<dbReference type="PANTHER" id="PTHR12526:SF630">
    <property type="entry name" value="GLYCOSYLTRANSFERASE"/>
    <property type="match status" value="1"/>
</dbReference>
<evidence type="ECO:0000259" key="2">
    <source>
        <dbReference type="Pfam" id="PF13439"/>
    </source>
</evidence>
<evidence type="ECO:0000259" key="1">
    <source>
        <dbReference type="Pfam" id="PF00534"/>
    </source>
</evidence>
<accession>A0ABY4CUH4</accession>
<dbReference type="Gene3D" id="3.40.50.2000">
    <property type="entry name" value="Glycogen Phosphorylase B"/>
    <property type="match status" value="2"/>
</dbReference>
<sequence length="346" mass="38497">MPTGGIESHLREFCLNLAESGAAVDLVIRNSAMLPETEDFFRRICNRVYLGRPNSSLGQLIWLSWIGLKRLTKRYDALYTNGQGNSVNLFARLLPRRRRWVHHHHTAGDAADQATWPAGYRNALRNADSIIACSSRNAKDMQQTLDRRVLSIPCFSREIASAHPEPGPTLRFGYYGRLIKEKGIDLLCQLSADPEVKGVEFHIWGEGETYSPEFFTRYPNLRYHGPFSGKEALQGVLTQLDAYLLLSTHPEGLPIALLEVMSAGLPWLATDRGGVPDIACDPMATRVIPTTASYEEVKNAVLTLATDIQTGRVSRSAQKALYAETFSAKVLVKRWRETLGIGPTAS</sequence>
<gene>
    <name evidence="3" type="ORF">MTX78_16425</name>
</gene>